<feature type="region of interest" description="Disordered" evidence="1">
    <location>
        <begin position="206"/>
        <end position="279"/>
    </location>
</feature>
<evidence type="ECO:0000313" key="3">
    <source>
        <dbReference type="Proteomes" id="UP000008370"/>
    </source>
</evidence>
<gene>
    <name evidence="2" type="ORF">PHACADRAFT_183399</name>
</gene>
<dbReference type="HOGENOM" id="CLU_608466_0_0_1"/>
<keyword evidence="3" id="KW-1185">Reference proteome</keyword>
<feature type="region of interest" description="Disordered" evidence="1">
    <location>
        <begin position="1"/>
        <end position="58"/>
    </location>
</feature>
<feature type="compositionally biased region" description="Polar residues" evidence="1">
    <location>
        <begin position="12"/>
        <end position="58"/>
    </location>
</feature>
<dbReference type="KEGG" id="pco:PHACADRAFT_183399"/>
<dbReference type="RefSeq" id="XP_007394649.1">
    <property type="nucleotide sequence ID" value="XM_007394587.1"/>
</dbReference>
<sequence length="463" mass="51094">MSARQPFVPQLRPSSRMSTGTGPSLDSHEQNNSGDTSPNGPLTDSGDSGSYHKPTSPQDILVSIASPLAGISKPLNIAGLTNSKLRHARKSLDDISSRVYSPRPPLTQHTARTPASVSFFSATSDSASIPSFRLPLAQLAFKSRPSTTADQITANQTHISSLRPDTDGLRTVQASNYISSPPSGSPRHGNTRSSLENICEEDEGKLNDTCGAGNPEQDLHRQHDSKRHAAAQSETYDTVYVSPEQRPTKPPLRRAKRHIERIEDVESESSSSKRPRIDNQEALCDHDDLRFDLGTPPPPPPFSLPSMHTPSPPPYMRQHPGDVQEPEIKDNAIRRLLGQDLDAYASAHISTYEESKQRWSECSQEEWMTGANGTSIPYNTKAFQELTEKFTKLIDFVKDHMTAKLGLYTSLHSSLSAHRTMLADREEMLKSVRDSLARDGDKFVSGRISTSHDEDEVKENPEL</sequence>
<dbReference type="GeneID" id="18910147"/>
<evidence type="ECO:0008006" key="4">
    <source>
        <dbReference type="Google" id="ProtNLM"/>
    </source>
</evidence>
<dbReference type="EMBL" id="JH930471">
    <property type="protein sequence ID" value="EKM56815.1"/>
    <property type="molecule type" value="Genomic_DNA"/>
</dbReference>
<feature type="region of interest" description="Disordered" evidence="1">
    <location>
        <begin position="443"/>
        <end position="463"/>
    </location>
</feature>
<protein>
    <recommendedName>
        <fullName evidence="4">Extracellular mutant protein 11 C-terminal domain-containing protein</fullName>
    </recommendedName>
</protein>
<evidence type="ECO:0000313" key="2">
    <source>
        <dbReference type="EMBL" id="EKM56815.1"/>
    </source>
</evidence>
<evidence type="ECO:0000256" key="1">
    <source>
        <dbReference type="SAM" id="MobiDB-lite"/>
    </source>
</evidence>
<dbReference type="AlphaFoldDB" id="K5WC87"/>
<dbReference type="OrthoDB" id="3261714at2759"/>
<accession>K5WC87</accession>
<name>K5WC87_PHACS</name>
<organism evidence="2 3">
    <name type="scientific">Phanerochaete carnosa (strain HHB-10118-sp)</name>
    <name type="common">White-rot fungus</name>
    <name type="synonym">Peniophora carnosa</name>
    <dbReference type="NCBI Taxonomy" id="650164"/>
    <lineage>
        <taxon>Eukaryota</taxon>
        <taxon>Fungi</taxon>
        <taxon>Dikarya</taxon>
        <taxon>Basidiomycota</taxon>
        <taxon>Agaricomycotina</taxon>
        <taxon>Agaricomycetes</taxon>
        <taxon>Polyporales</taxon>
        <taxon>Phanerochaetaceae</taxon>
        <taxon>Phanerochaete</taxon>
    </lineage>
</organism>
<dbReference type="Proteomes" id="UP000008370">
    <property type="component" value="Unassembled WGS sequence"/>
</dbReference>
<proteinExistence type="predicted"/>
<dbReference type="InParanoid" id="K5WC87"/>
<reference evidence="2 3" key="1">
    <citation type="journal article" date="2012" name="BMC Genomics">
        <title>Comparative genomics of the white-rot fungi, Phanerochaete carnosa and P. chrysosporium, to elucidate the genetic basis of the distinct wood types they colonize.</title>
        <authorList>
            <person name="Suzuki H."/>
            <person name="MacDonald J."/>
            <person name="Syed K."/>
            <person name="Salamov A."/>
            <person name="Hori C."/>
            <person name="Aerts A."/>
            <person name="Henrissat B."/>
            <person name="Wiebenga A."/>
            <person name="vanKuyk P.A."/>
            <person name="Barry K."/>
            <person name="Lindquist E."/>
            <person name="LaButti K."/>
            <person name="Lapidus A."/>
            <person name="Lucas S."/>
            <person name="Coutinho P."/>
            <person name="Gong Y."/>
            <person name="Samejima M."/>
            <person name="Mahadevan R."/>
            <person name="Abou-Zaid M."/>
            <person name="de Vries R.P."/>
            <person name="Igarashi K."/>
            <person name="Yadav J.S."/>
            <person name="Grigoriev I.V."/>
            <person name="Master E.R."/>
        </authorList>
    </citation>
    <scope>NUCLEOTIDE SEQUENCE [LARGE SCALE GENOMIC DNA]</scope>
    <source>
        <strain evidence="2 3">HHB-10118-sp</strain>
    </source>
</reference>